<evidence type="ECO:0000313" key="2">
    <source>
        <dbReference type="Proteomes" id="UP000002215"/>
    </source>
</evidence>
<proteinExistence type="predicted"/>
<dbReference type="Proteomes" id="UP000002215">
    <property type="component" value="Chromosome"/>
</dbReference>
<protein>
    <submittedName>
        <fullName evidence="1">Uncharacterized protein</fullName>
    </submittedName>
</protein>
<name>A0A979GWA7_CHIPD</name>
<dbReference type="AlphaFoldDB" id="A0A979GWA7"/>
<evidence type="ECO:0000313" key="1">
    <source>
        <dbReference type="EMBL" id="ACU61879.1"/>
    </source>
</evidence>
<accession>A0A979GWA7</accession>
<organism evidence="1 2">
    <name type="scientific">Chitinophaga pinensis (strain ATCC 43595 / DSM 2588 / LMG 13176 / NBRC 15968 / NCIMB 11800 / UQM 2034)</name>
    <dbReference type="NCBI Taxonomy" id="485918"/>
    <lineage>
        <taxon>Bacteria</taxon>
        <taxon>Pseudomonadati</taxon>
        <taxon>Bacteroidota</taxon>
        <taxon>Chitinophagia</taxon>
        <taxon>Chitinophagales</taxon>
        <taxon>Chitinophagaceae</taxon>
        <taxon>Chitinophaga</taxon>
    </lineage>
</organism>
<sequence length="191" mass="22048">MMTVSLRDFILTGKFGPVTLGMTIEEVMDILGKPDGLTEYDNGHSEVYYAYYEFFFLTESRILYGIQNDHLATFPNIKTGRVNNKRDICFSNDKFTIDTWLLKKNRYMVFKEVFNRISEEGIEFTLERTYDDYRGICFTSNVKLGFNDNSGVSSYDKASDTWTRSAAIQNEEDFILDSITYFNMDLTGGIG</sequence>
<gene>
    <name evidence="1" type="ordered locus">Cpin_4435</name>
</gene>
<dbReference type="EMBL" id="CP001699">
    <property type="protein sequence ID" value="ACU61879.1"/>
    <property type="molecule type" value="Genomic_DNA"/>
</dbReference>
<reference evidence="1 2" key="2">
    <citation type="journal article" date="2010" name="Stand. Genomic Sci.">
        <title>Complete genome sequence of Chitinophaga pinensis type strain (UQM 2034).</title>
        <authorList>
            <person name="Glavina Del Rio T."/>
            <person name="Abt B."/>
            <person name="Spring S."/>
            <person name="Lapidus A."/>
            <person name="Nolan M."/>
            <person name="Tice H."/>
            <person name="Copeland A."/>
            <person name="Cheng J.F."/>
            <person name="Chen F."/>
            <person name="Bruce D."/>
            <person name="Goodwin L."/>
            <person name="Pitluck S."/>
            <person name="Ivanova N."/>
            <person name="Mavromatis K."/>
            <person name="Mikhailova N."/>
            <person name="Pati A."/>
            <person name="Chen A."/>
            <person name="Palaniappan K."/>
            <person name="Land M."/>
            <person name="Hauser L."/>
            <person name="Chang Y.J."/>
            <person name="Jeffries C.D."/>
            <person name="Chain P."/>
            <person name="Saunders E."/>
            <person name="Detter J.C."/>
            <person name="Brettin T."/>
            <person name="Rohde M."/>
            <person name="Goker M."/>
            <person name="Bristow J."/>
            <person name="Eisen J.A."/>
            <person name="Markowitz V."/>
            <person name="Hugenholtz P."/>
            <person name="Kyrpides N.C."/>
            <person name="Klenk H.P."/>
            <person name="Lucas S."/>
        </authorList>
    </citation>
    <scope>NUCLEOTIDE SEQUENCE [LARGE SCALE GENOMIC DNA]</scope>
    <source>
        <strain evidence="2">ATCC 43595 / DSM 2588 / LMG 13176 / NBRC 15968 / NCIMB 11800 / UQM 2034</strain>
    </source>
</reference>
<dbReference type="RefSeq" id="WP_012792047.1">
    <property type="nucleotide sequence ID" value="NC_013132.1"/>
</dbReference>
<dbReference type="KEGG" id="cpi:Cpin_4435"/>
<dbReference type="OrthoDB" id="658982at2"/>
<reference evidence="2" key="1">
    <citation type="submission" date="2009-08" db="EMBL/GenBank/DDBJ databases">
        <title>The complete genome of Chitinophaga pinensis DSM 2588.</title>
        <authorList>
            <consortium name="US DOE Joint Genome Institute (JGI-PGF)"/>
            <person name="Lucas S."/>
            <person name="Copeland A."/>
            <person name="Lapidus A."/>
            <person name="Glavina del Rio T."/>
            <person name="Dalin E."/>
            <person name="Tice H."/>
            <person name="Bruce D."/>
            <person name="Goodwin L."/>
            <person name="Pitluck S."/>
            <person name="Kyrpides N."/>
            <person name="Mavromatis K."/>
            <person name="Ivanova N."/>
            <person name="Mikhailova N."/>
            <person name="Sims D."/>
            <person name="Meinche L."/>
            <person name="Brettin T."/>
            <person name="Detter J.C."/>
            <person name="Han C."/>
            <person name="Larimer F."/>
            <person name="Land M."/>
            <person name="Hauser L."/>
            <person name="Markowitz V."/>
            <person name="Cheng J.-F."/>
            <person name="Hugenholtz P."/>
            <person name="Woyke T."/>
            <person name="Wu D."/>
            <person name="Spring S."/>
            <person name="Klenk H.-P."/>
            <person name="Eisen J.A."/>
        </authorList>
    </citation>
    <scope>NUCLEOTIDE SEQUENCE [LARGE SCALE GENOMIC DNA]</scope>
    <source>
        <strain evidence="2">ATCC 43595 / DSM 2588 / LMG 13176 / NBRC 15968 / NCIMB 11800 / UQM 2034</strain>
    </source>
</reference>